<dbReference type="Proteomes" id="UP000694580">
    <property type="component" value="Chromosome 2"/>
</dbReference>
<organism evidence="9 10">
    <name type="scientific">Denticeps clupeoides</name>
    <name type="common">denticle herring</name>
    <dbReference type="NCBI Taxonomy" id="299321"/>
    <lineage>
        <taxon>Eukaryota</taxon>
        <taxon>Metazoa</taxon>
        <taxon>Chordata</taxon>
        <taxon>Craniata</taxon>
        <taxon>Vertebrata</taxon>
        <taxon>Euteleostomi</taxon>
        <taxon>Actinopterygii</taxon>
        <taxon>Neopterygii</taxon>
        <taxon>Teleostei</taxon>
        <taxon>Clupei</taxon>
        <taxon>Clupeiformes</taxon>
        <taxon>Denticipitoidei</taxon>
        <taxon>Denticipitidae</taxon>
        <taxon>Denticeps</taxon>
    </lineage>
</organism>
<dbReference type="SUPFAM" id="SSF46785">
    <property type="entry name" value="Winged helix' DNA-binding domain"/>
    <property type="match status" value="1"/>
</dbReference>
<dbReference type="GeneID" id="114783558"/>
<feature type="domain" description="IRF tryptophan pentad repeat" evidence="8">
    <location>
        <begin position="72"/>
        <end position="176"/>
    </location>
</feature>
<evidence type="ECO:0000313" key="9">
    <source>
        <dbReference type="Ensembl" id="ENSDCDP00010001169.1"/>
    </source>
</evidence>
<proteinExistence type="predicted"/>
<dbReference type="GO" id="GO:0005634">
    <property type="term" value="C:nucleus"/>
    <property type="evidence" value="ECO:0007669"/>
    <property type="project" value="UniProtKB-SubCell"/>
</dbReference>
<dbReference type="GeneTree" id="ENSGT00940000166207"/>
<dbReference type="PANTHER" id="PTHR11949:SF26">
    <property type="entry name" value="INTERFERON REGULATORY FACTOR 9"/>
    <property type="match status" value="1"/>
</dbReference>
<dbReference type="GO" id="GO:0002376">
    <property type="term" value="P:immune system process"/>
    <property type="evidence" value="ECO:0007669"/>
    <property type="project" value="TreeGrafter"/>
</dbReference>
<name>A0AAY3ZXG4_9TELE</name>
<evidence type="ECO:0000256" key="7">
    <source>
        <dbReference type="SAM" id="MobiDB-lite"/>
    </source>
</evidence>
<evidence type="ECO:0000313" key="10">
    <source>
        <dbReference type="Proteomes" id="UP000694580"/>
    </source>
</evidence>
<dbReference type="PROSITE" id="PS51507">
    <property type="entry name" value="IRF_2"/>
    <property type="match status" value="1"/>
</dbReference>
<dbReference type="InterPro" id="IPR019817">
    <property type="entry name" value="Interferon_reg_fac_CS"/>
</dbReference>
<evidence type="ECO:0000256" key="3">
    <source>
        <dbReference type="ARBA" id="ARBA00023125"/>
    </source>
</evidence>
<evidence type="ECO:0000259" key="8">
    <source>
        <dbReference type="PROSITE" id="PS51507"/>
    </source>
</evidence>
<evidence type="ECO:0000256" key="6">
    <source>
        <dbReference type="ARBA" id="ARBA00023242"/>
    </source>
</evidence>
<evidence type="ECO:0000256" key="4">
    <source>
        <dbReference type="ARBA" id="ARBA00023159"/>
    </source>
</evidence>
<dbReference type="FunFam" id="2.60.200.10:FF:000019">
    <property type="entry name" value="Interferon regulatory factor 9"/>
    <property type="match status" value="1"/>
</dbReference>
<dbReference type="CDD" id="cd00103">
    <property type="entry name" value="IRF"/>
    <property type="match status" value="1"/>
</dbReference>
<dbReference type="Pfam" id="PF10401">
    <property type="entry name" value="IRF-3"/>
    <property type="match status" value="1"/>
</dbReference>
<dbReference type="Ensembl" id="ENSDCDT00010001226.1">
    <property type="protein sequence ID" value="ENSDCDP00010001169.1"/>
    <property type="gene ID" value="ENSDCDG00010000633.1"/>
</dbReference>
<keyword evidence="6" id="KW-0539">Nucleus</keyword>
<reference evidence="9" key="3">
    <citation type="submission" date="2025-09" db="UniProtKB">
        <authorList>
            <consortium name="Ensembl"/>
        </authorList>
    </citation>
    <scope>IDENTIFICATION</scope>
</reference>
<dbReference type="AlphaFoldDB" id="A0AAY3ZXG4"/>
<dbReference type="Gene3D" id="1.10.10.10">
    <property type="entry name" value="Winged helix-like DNA-binding domain superfamily/Winged helix DNA-binding domain"/>
    <property type="match status" value="1"/>
</dbReference>
<dbReference type="InterPro" id="IPR017855">
    <property type="entry name" value="SMAD-like_dom_sf"/>
</dbReference>
<dbReference type="SMART" id="SM01243">
    <property type="entry name" value="IRF-3"/>
    <property type="match status" value="1"/>
</dbReference>
<dbReference type="SMART" id="SM00348">
    <property type="entry name" value="IRF"/>
    <property type="match status" value="1"/>
</dbReference>
<dbReference type="InterPro" id="IPR001346">
    <property type="entry name" value="Interferon_reg_fact_DNA-bd_dom"/>
</dbReference>
<keyword evidence="4" id="KW-0010">Activator</keyword>
<evidence type="ECO:0000256" key="5">
    <source>
        <dbReference type="ARBA" id="ARBA00023163"/>
    </source>
</evidence>
<dbReference type="SUPFAM" id="SSF49879">
    <property type="entry name" value="SMAD/FHA domain"/>
    <property type="match status" value="1"/>
</dbReference>
<dbReference type="PROSITE" id="PS00601">
    <property type="entry name" value="IRF_1"/>
    <property type="match status" value="1"/>
</dbReference>
<keyword evidence="5" id="KW-0804">Transcription</keyword>
<dbReference type="GO" id="GO:0045944">
    <property type="term" value="P:positive regulation of transcription by RNA polymerase II"/>
    <property type="evidence" value="ECO:0007669"/>
    <property type="project" value="UniProtKB-ARBA"/>
</dbReference>
<dbReference type="Pfam" id="PF00605">
    <property type="entry name" value="IRF"/>
    <property type="match status" value="1"/>
</dbReference>
<dbReference type="GO" id="GO:0000981">
    <property type="term" value="F:DNA-binding transcription factor activity, RNA polymerase II-specific"/>
    <property type="evidence" value="ECO:0007669"/>
    <property type="project" value="TreeGrafter"/>
</dbReference>
<gene>
    <name evidence="9" type="primary">IRF9</name>
</gene>
<keyword evidence="2" id="KW-0805">Transcription regulation</keyword>
<reference evidence="9 10" key="1">
    <citation type="submission" date="2020-06" db="EMBL/GenBank/DDBJ databases">
        <authorList>
            <consortium name="Wellcome Sanger Institute Data Sharing"/>
        </authorList>
    </citation>
    <scope>NUCLEOTIDE SEQUENCE [LARGE SCALE GENOMIC DNA]</scope>
</reference>
<dbReference type="Gene3D" id="2.60.200.10">
    <property type="match status" value="1"/>
</dbReference>
<dbReference type="InterPro" id="IPR008984">
    <property type="entry name" value="SMAD_FHA_dom_sf"/>
</dbReference>
<dbReference type="InterPro" id="IPR036388">
    <property type="entry name" value="WH-like_DNA-bd_sf"/>
</dbReference>
<dbReference type="InterPro" id="IPR036390">
    <property type="entry name" value="WH_DNA-bd_sf"/>
</dbReference>
<evidence type="ECO:0000256" key="1">
    <source>
        <dbReference type="ARBA" id="ARBA00004123"/>
    </source>
</evidence>
<keyword evidence="3" id="KW-0238">DNA-binding</keyword>
<feature type="region of interest" description="Disordered" evidence="7">
    <location>
        <begin position="310"/>
        <end position="338"/>
    </location>
</feature>
<dbReference type="GO" id="GO:0000978">
    <property type="term" value="F:RNA polymerase II cis-regulatory region sequence-specific DNA binding"/>
    <property type="evidence" value="ECO:0007669"/>
    <property type="project" value="TreeGrafter"/>
</dbReference>
<dbReference type="PANTHER" id="PTHR11949">
    <property type="entry name" value="INTERFERON REGULATORY FACTOR"/>
    <property type="match status" value="1"/>
</dbReference>
<accession>A0AAY3ZXG4</accession>
<evidence type="ECO:0000256" key="2">
    <source>
        <dbReference type="ARBA" id="ARBA00023015"/>
    </source>
</evidence>
<sequence length="492" mass="54646">MTPAWRCALAPPAGSRSAFSDVTWFLGKGASFSARRRRAEKAGASCGAAELRRRRTPQLPTGIMLPVKIRSTRRLRTWMVDQVNSGKYPGLVWDDPEKTMFRIPWKHAGKQDFRSDEDAAIFKAWAEFKGKPSDEGPASWKTRLRCALNKSPEFSEVDERSQMDISEPYKVYRLVPLQEQGVMDSAAQVKHKCAERGRRKRKLSDGEEAVPTRVVKREVPAVTTASPEACDEEDGTINVVSSQTADVVESSVLLNGEEIQLNVTIETIPPPLEALSSFLVTVLYVGQEVLQREIQGSDVRISYLPSSPIPPSPPTLNSGTFPRIALPDPPTSMASDPSRASCVQAINSLLPYIEKGVVLTSTSTGVYAKRFCHGRVFWRGPHTGPNNSGLNKLERDMDPVMLFNKETFRQELEHFQTYGGEPPQSAIILCFGQELLDTDEASSKLIIIKLTLPWAERQVQDAQVMREPWQVLQNLASQSALGEVTLNLVEVN</sequence>
<dbReference type="FunFam" id="1.10.10.10:FF:000041">
    <property type="entry name" value="Interferon regulatory factor 4"/>
    <property type="match status" value="1"/>
</dbReference>
<dbReference type="PRINTS" id="PR00267">
    <property type="entry name" value="INTFRNREGFCT"/>
</dbReference>
<reference evidence="9" key="2">
    <citation type="submission" date="2025-08" db="UniProtKB">
        <authorList>
            <consortium name="Ensembl"/>
        </authorList>
    </citation>
    <scope>IDENTIFICATION</scope>
</reference>
<protein>
    <recommendedName>
        <fullName evidence="8">IRF tryptophan pentad repeat domain-containing protein</fullName>
    </recommendedName>
</protein>
<comment type="subcellular location">
    <subcellularLocation>
        <location evidence="1">Nucleus</location>
    </subcellularLocation>
</comment>
<dbReference type="InterPro" id="IPR019471">
    <property type="entry name" value="Interferon_reg_factor-3"/>
</dbReference>
<keyword evidence="10" id="KW-1185">Reference proteome</keyword>
<dbReference type="RefSeq" id="XP_028824898.1">
    <property type="nucleotide sequence ID" value="XM_028969065.1"/>
</dbReference>